<dbReference type="AlphaFoldDB" id="A0A418ILQ8"/>
<dbReference type="EMBL" id="QXUL01000057">
    <property type="protein sequence ID" value="RIN09220.1"/>
    <property type="molecule type" value="Genomic_DNA"/>
</dbReference>
<dbReference type="Pfam" id="PF00462">
    <property type="entry name" value="Glutaredoxin"/>
    <property type="match status" value="1"/>
</dbReference>
<dbReference type="Proteomes" id="UP000285567">
    <property type="component" value="Unassembled WGS sequence"/>
</dbReference>
<evidence type="ECO:0000259" key="1">
    <source>
        <dbReference type="Pfam" id="PF00462"/>
    </source>
</evidence>
<keyword evidence="3" id="KW-1185">Reference proteome</keyword>
<accession>A0A418ILQ8</accession>
<reference evidence="2 3" key="1">
    <citation type="journal article" date="2016" name="Front. Microbiol.">
        <title>Comprehensive Phylogenetic Analysis of Bovine Non-aureus Staphylococci Species Based on Whole-Genome Sequencing.</title>
        <authorList>
            <person name="Naushad S."/>
            <person name="Barkema H.W."/>
            <person name="Luby C."/>
            <person name="Condas L.A."/>
            <person name="Nobrega D.B."/>
            <person name="Carson D.A."/>
            <person name="De Buck J."/>
        </authorList>
    </citation>
    <scope>NUCLEOTIDE SEQUENCE [LARGE SCALE GENOMIC DNA]</scope>
    <source>
        <strain evidence="2 3">SNUC 102</strain>
    </source>
</reference>
<dbReference type="OrthoDB" id="9795531at2"/>
<feature type="domain" description="Glutaredoxin" evidence="1">
    <location>
        <begin position="4"/>
        <end position="59"/>
    </location>
</feature>
<comment type="caution">
    <text evidence="2">The sequence shown here is derived from an EMBL/GenBank/DDBJ whole genome shotgun (WGS) entry which is preliminary data.</text>
</comment>
<dbReference type="InterPro" id="IPR036249">
    <property type="entry name" value="Thioredoxin-like_sf"/>
</dbReference>
<proteinExistence type="predicted"/>
<dbReference type="Gene3D" id="3.40.30.10">
    <property type="entry name" value="Glutaredoxin"/>
    <property type="match status" value="1"/>
</dbReference>
<dbReference type="SUPFAM" id="SSF52833">
    <property type="entry name" value="Thioredoxin-like"/>
    <property type="match status" value="1"/>
</dbReference>
<evidence type="ECO:0000313" key="3">
    <source>
        <dbReference type="Proteomes" id="UP000285567"/>
    </source>
</evidence>
<dbReference type="CDD" id="cd02976">
    <property type="entry name" value="NrdH"/>
    <property type="match status" value="1"/>
</dbReference>
<sequence>MTEIIIYTQNDCPPCTFIKNYLSDKAIDYTEKNISNSKFRNEMMDYDAFATPFILIDGEPMYQIDMDKINQSLNLN</sequence>
<dbReference type="InterPro" id="IPR002109">
    <property type="entry name" value="Glutaredoxin"/>
</dbReference>
<name>A0A418ILQ8_STAXY</name>
<dbReference type="RefSeq" id="WP_017724136.1">
    <property type="nucleotide sequence ID" value="NZ_CABIWF010000001.1"/>
</dbReference>
<dbReference type="PROSITE" id="PS51354">
    <property type="entry name" value="GLUTAREDOXIN_2"/>
    <property type="match status" value="1"/>
</dbReference>
<evidence type="ECO:0000313" key="2">
    <source>
        <dbReference type="EMBL" id="RIN09220.1"/>
    </source>
</evidence>
<organism evidence="2 3">
    <name type="scientific">Staphylococcus xylosus</name>
    <dbReference type="NCBI Taxonomy" id="1288"/>
    <lineage>
        <taxon>Bacteria</taxon>
        <taxon>Bacillati</taxon>
        <taxon>Bacillota</taxon>
        <taxon>Bacilli</taxon>
        <taxon>Bacillales</taxon>
        <taxon>Staphylococcaceae</taxon>
        <taxon>Staphylococcus</taxon>
    </lineage>
</organism>
<protein>
    <submittedName>
        <fullName evidence="2">Glutaredoxin family protein</fullName>
    </submittedName>
</protein>
<gene>
    <name evidence="2" type="ORF">BU097_10580</name>
</gene>